<evidence type="ECO:0000256" key="1">
    <source>
        <dbReference type="SAM" id="MobiDB-lite"/>
    </source>
</evidence>
<dbReference type="InterPro" id="IPR036871">
    <property type="entry name" value="PX_dom_sf"/>
</dbReference>
<keyword evidence="3" id="KW-1185">Reference proteome</keyword>
<dbReference type="AlphaFoldDB" id="A0A8J2SUS3"/>
<gene>
    <name evidence="2" type="ORF">PECAL_4P07190</name>
</gene>
<reference evidence="2" key="1">
    <citation type="submission" date="2021-11" db="EMBL/GenBank/DDBJ databases">
        <authorList>
            <consortium name="Genoscope - CEA"/>
            <person name="William W."/>
        </authorList>
    </citation>
    <scope>NUCLEOTIDE SEQUENCE</scope>
</reference>
<dbReference type="SUPFAM" id="SSF64268">
    <property type="entry name" value="PX domain"/>
    <property type="match status" value="1"/>
</dbReference>
<feature type="region of interest" description="Disordered" evidence="1">
    <location>
        <begin position="1"/>
        <end position="26"/>
    </location>
</feature>
<dbReference type="OrthoDB" id="10646168at2759"/>
<dbReference type="EMBL" id="CAKKNE010000004">
    <property type="protein sequence ID" value="CAH0373514.1"/>
    <property type="molecule type" value="Genomic_DNA"/>
</dbReference>
<dbReference type="Proteomes" id="UP000789595">
    <property type="component" value="Unassembled WGS sequence"/>
</dbReference>
<dbReference type="GO" id="GO:0035091">
    <property type="term" value="F:phosphatidylinositol binding"/>
    <property type="evidence" value="ECO:0007669"/>
    <property type="project" value="InterPro"/>
</dbReference>
<name>A0A8J2SUS3_9STRA</name>
<accession>A0A8J2SUS3</accession>
<organism evidence="2 3">
    <name type="scientific">Pelagomonas calceolata</name>
    <dbReference type="NCBI Taxonomy" id="35677"/>
    <lineage>
        <taxon>Eukaryota</taxon>
        <taxon>Sar</taxon>
        <taxon>Stramenopiles</taxon>
        <taxon>Ochrophyta</taxon>
        <taxon>Pelagophyceae</taxon>
        <taxon>Pelagomonadales</taxon>
        <taxon>Pelagomonadaceae</taxon>
        <taxon>Pelagomonas</taxon>
    </lineage>
</organism>
<dbReference type="Gene3D" id="3.30.1520.10">
    <property type="entry name" value="Phox-like domain"/>
    <property type="match status" value="1"/>
</dbReference>
<sequence length="159" mass="17489">MENATRQMERLIASWPPPPDSPGMTPPPPGHIVVDAIRVEMTKAHSKLDPARVLKKEKQLVYVFSVEENGDHRDNVTKRFSEVKKFWESLTDQAEACGADLPPFPRHSAFLSGNGVAGNLYESDAQSDFAAERLELLRGLAEALTTATNATGGSLFVWL</sequence>
<feature type="compositionally biased region" description="Pro residues" evidence="1">
    <location>
        <begin position="15"/>
        <end position="26"/>
    </location>
</feature>
<protein>
    <submittedName>
        <fullName evidence="2">Uncharacterized protein</fullName>
    </submittedName>
</protein>
<comment type="caution">
    <text evidence="2">The sequence shown here is derived from an EMBL/GenBank/DDBJ whole genome shotgun (WGS) entry which is preliminary data.</text>
</comment>
<proteinExistence type="predicted"/>
<evidence type="ECO:0000313" key="2">
    <source>
        <dbReference type="EMBL" id="CAH0373514.1"/>
    </source>
</evidence>
<evidence type="ECO:0000313" key="3">
    <source>
        <dbReference type="Proteomes" id="UP000789595"/>
    </source>
</evidence>